<dbReference type="InterPro" id="IPR036188">
    <property type="entry name" value="FAD/NAD-bd_sf"/>
</dbReference>
<dbReference type="PANTHER" id="PTHR13847">
    <property type="entry name" value="SARCOSINE DEHYDROGENASE-RELATED"/>
    <property type="match status" value="1"/>
</dbReference>
<dbReference type="EMBL" id="JAMD01000006">
    <property type="protein sequence ID" value="KEJ95532.1"/>
    <property type="molecule type" value="Genomic_DNA"/>
</dbReference>
<accession>A0A073JCV8</accession>
<dbReference type="OrthoDB" id="9787190at2"/>
<keyword evidence="2" id="KW-0560">Oxidoreductase</keyword>
<evidence type="ECO:0000313" key="4">
    <source>
        <dbReference type="EMBL" id="KEJ95532.1"/>
    </source>
</evidence>
<proteinExistence type="inferred from homology"/>
<dbReference type="GO" id="GO:0055130">
    <property type="term" value="P:D-alanine catabolic process"/>
    <property type="evidence" value="ECO:0007669"/>
    <property type="project" value="TreeGrafter"/>
</dbReference>
<dbReference type="PANTHER" id="PTHR13847:SF280">
    <property type="entry name" value="D-AMINO ACID DEHYDROGENASE"/>
    <property type="match status" value="1"/>
</dbReference>
<dbReference type="Gene3D" id="3.50.50.60">
    <property type="entry name" value="FAD/NAD(P)-binding domain"/>
    <property type="match status" value="2"/>
</dbReference>
<name>A0A073JCV8_9RHOB</name>
<protein>
    <submittedName>
        <fullName evidence="4">D-amino acid oxidase</fullName>
    </submittedName>
</protein>
<keyword evidence="5" id="KW-1185">Reference proteome</keyword>
<comment type="similarity">
    <text evidence="1">Belongs to the DadA oxidoreductase family.</text>
</comment>
<sequence length="454" mass="48812">MPGPKPDPVVSDSALPSSVDVVIIGGGIAGVCTALELADRGLKVAICEKGQIGGEQSSRNWGWVRLTHRDPRELPLMIEAVKIWEGLDKRIAGKTGYSQCGSTYAIASDAALQAERKAQEELRGYQIPTHLMNREEALTHLQGYDPDAQGLIGALHCPRDGRAEPQMAAPAIARAVQDRGGTVHQNCAVRVVETSAGKVSGVVTERGRIACDAVLVAGGVWSRLFLRNIGIYLPQLRTRNTVLRTDAVEAGPQSNLKTTSFAIRKRMDGGYTVASAVPSRYQLTPDSFRLFTAYLPTLKNEWRSIRLGLGPAFLDALRTPRHWSGDDVSPFEKTRILDPEADAPYIDKTLAVVKKTFPALKDATVAQRWGGYIDVLPDLIPAISTTEGVKNGIPGLFVATGFSGHGFGLGTGAGRLAAELITGQSPVVDPTPFRLHRFTDGTKISPIPVITTPQ</sequence>
<evidence type="ECO:0000313" key="5">
    <source>
        <dbReference type="Proteomes" id="UP000027746"/>
    </source>
</evidence>
<dbReference type="GO" id="GO:0005886">
    <property type="term" value="C:plasma membrane"/>
    <property type="evidence" value="ECO:0007669"/>
    <property type="project" value="TreeGrafter"/>
</dbReference>
<dbReference type="GO" id="GO:0008718">
    <property type="term" value="F:D-amino-acid dehydrogenase activity"/>
    <property type="evidence" value="ECO:0007669"/>
    <property type="project" value="TreeGrafter"/>
</dbReference>
<dbReference type="SUPFAM" id="SSF51905">
    <property type="entry name" value="FAD/NAD(P)-binding domain"/>
    <property type="match status" value="1"/>
</dbReference>
<comment type="caution">
    <text evidence="4">The sequence shown here is derived from an EMBL/GenBank/DDBJ whole genome shotgun (WGS) entry which is preliminary data.</text>
</comment>
<gene>
    <name evidence="4" type="ORF">SUH3_21340</name>
</gene>
<organism evidence="4 5">
    <name type="scientific">Pseudosulfitobacter pseudonitzschiae</name>
    <dbReference type="NCBI Taxonomy" id="1402135"/>
    <lineage>
        <taxon>Bacteria</taxon>
        <taxon>Pseudomonadati</taxon>
        <taxon>Pseudomonadota</taxon>
        <taxon>Alphaproteobacteria</taxon>
        <taxon>Rhodobacterales</taxon>
        <taxon>Roseobacteraceae</taxon>
        <taxon>Pseudosulfitobacter</taxon>
    </lineage>
</organism>
<dbReference type="AlphaFoldDB" id="A0A073JCV8"/>
<evidence type="ECO:0000259" key="3">
    <source>
        <dbReference type="Pfam" id="PF01266"/>
    </source>
</evidence>
<dbReference type="GO" id="GO:0005737">
    <property type="term" value="C:cytoplasm"/>
    <property type="evidence" value="ECO:0007669"/>
    <property type="project" value="TreeGrafter"/>
</dbReference>
<evidence type="ECO:0000256" key="1">
    <source>
        <dbReference type="ARBA" id="ARBA00009410"/>
    </source>
</evidence>
<dbReference type="GeneID" id="68871488"/>
<dbReference type="RefSeq" id="WP_037926826.1">
    <property type="nucleotide sequence ID" value="NZ_CP054599.1"/>
</dbReference>
<dbReference type="InterPro" id="IPR006076">
    <property type="entry name" value="FAD-dep_OxRdtase"/>
</dbReference>
<evidence type="ECO:0000256" key="2">
    <source>
        <dbReference type="ARBA" id="ARBA00023002"/>
    </source>
</evidence>
<dbReference type="Proteomes" id="UP000027746">
    <property type="component" value="Unassembled WGS sequence"/>
</dbReference>
<dbReference type="Gene3D" id="3.30.9.10">
    <property type="entry name" value="D-Amino Acid Oxidase, subunit A, domain 2"/>
    <property type="match status" value="2"/>
</dbReference>
<reference evidence="4 5" key="1">
    <citation type="submission" date="2014-01" db="EMBL/GenBank/DDBJ databases">
        <title>Sulfitobacter sp. H3 (MCCC 1A00686) Genome Sequencing.</title>
        <authorList>
            <person name="Lai Q."/>
            <person name="Hong Z."/>
        </authorList>
    </citation>
    <scope>NUCLEOTIDE SEQUENCE [LARGE SCALE GENOMIC DNA]</scope>
    <source>
        <strain evidence="4 5">H3</strain>
    </source>
</reference>
<feature type="domain" description="FAD dependent oxidoreductase" evidence="3">
    <location>
        <begin position="20"/>
        <end position="420"/>
    </location>
</feature>
<dbReference type="Pfam" id="PF01266">
    <property type="entry name" value="DAO"/>
    <property type="match status" value="1"/>
</dbReference>